<dbReference type="SUPFAM" id="SSF160214">
    <property type="entry name" value="FlaG-like"/>
    <property type="match status" value="1"/>
</dbReference>
<dbReference type="GeneID" id="56928230"/>
<dbReference type="NCBIfam" id="NF006281">
    <property type="entry name" value="PRK08452.1"/>
    <property type="match status" value="1"/>
</dbReference>
<comment type="caution">
    <text evidence="1">The sequence shown here is derived from an EMBL/GenBank/DDBJ whole genome shotgun (WGS) entry which is preliminary data.</text>
</comment>
<keyword evidence="1" id="KW-0966">Cell projection</keyword>
<dbReference type="Gene3D" id="3.30.160.170">
    <property type="entry name" value="FlaG-like"/>
    <property type="match status" value="1"/>
</dbReference>
<dbReference type="Proteomes" id="UP000054093">
    <property type="component" value="Unassembled WGS sequence"/>
</dbReference>
<organism evidence="1 2">
    <name type="scientific">Helicobacter suis HS5</name>
    <dbReference type="NCBI Taxonomy" id="710394"/>
    <lineage>
        <taxon>Bacteria</taxon>
        <taxon>Pseudomonadati</taxon>
        <taxon>Campylobacterota</taxon>
        <taxon>Epsilonproteobacteria</taxon>
        <taxon>Campylobacterales</taxon>
        <taxon>Helicobacteraceae</taxon>
        <taxon>Helicobacter</taxon>
    </lineage>
</organism>
<name>E7G3C4_9HELI</name>
<protein>
    <submittedName>
        <fullName evidence="1">Flagellar protein FlaG</fullName>
    </submittedName>
</protein>
<dbReference type="PANTHER" id="PTHR37166:SF1">
    <property type="entry name" value="PROTEIN FLAG"/>
    <property type="match status" value="1"/>
</dbReference>
<evidence type="ECO:0000313" key="1">
    <source>
        <dbReference type="EMBL" id="EFX42144.1"/>
    </source>
</evidence>
<dbReference type="PANTHER" id="PTHR37166">
    <property type="entry name" value="PROTEIN FLAG"/>
    <property type="match status" value="1"/>
</dbReference>
<proteinExistence type="predicted"/>
<accession>E7G3C4</accession>
<gene>
    <name evidence="1" type="primary">flaG</name>
    <name evidence="1" type="ORF">HSUHS5_0437</name>
</gene>
<keyword evidence="1" id="KW-0969">Cilium</keyword>
<evidence type="ECO:0000313" key="2">
    <source>
        <dbReference type="Proteomes" id="UP000054093"/>
    </source>
</evidence>
<dbReference type="RefSeq" id="WP_006565105.1">
    <property type="nucleotide sequence ID" value="NZ_ADHO01000069.1"/>
</dbReference>
<dbReference type="Pfam" id="PF03646">
    <property type="entry name" value="FlaG"/>
    <property type="match status" value="1"/>
</dbReference>
<keyword evidence="1" id="KW-0282">Flagellum</keyword>
<dbReference type="InterPro" id="IPR005186">
    <property type="entry name" value="FlaG"/>
</dbReference>
<sequence length="123" mass="13886">MPVSSEIGNVSAALTTHLDTHHSDQVVHADQASLSKQVKPEIKQEVSPPKEQDLQKLSKELNEEMRRIRSDLTFSYNEEIRSLVVTIKDSNGDKIIRQIPSQEVIKLAEKMHDIVGIIFDKKG</sequence>
<reference evidence="1 2" key="1">
    <citation type="journal article" date="2011" name="Vet. Res.">
        <title>Genome sequence of Helicobacter suis supports its role in gastric pathology.</title>
        <authorList>
            <person name="Vermoote M."/>
            <person name="Vandekerckhove T.T."/>
            <person name="Flahou B."/>
            <person name="Pasmans F."/>
            <person name="Smet A."/>
            <person name="De Groote D."/>
            <person name="Van Criekinge W."/>
            <person name="Ducatelle R."/>
            <person name="Haesebrouck F."/>
        </authorList>
    </citation>
    <scope>NUCLEOTIDE SEQUENCE [LARGE SCALE GENOMIC DNA]</scope>
    <source>
        <strain evidence="1 2">HS5</strain>
    </source>
</reference>
<dbReference type="InterPro" id="IPR035924">
    <property type="entry name" value="FlaG-like_sf"/>
</dbReference>
<dbReference type="AlphaFoldDB" id="E7G3C4"/>
<dbReference type="EMBL" id="ADHO01000069">
    <property type="protein sequence ID" value="EFX42144.1"/>
    <property type="molecule type" value="Genomic_DNA"/>
</dbReference>